<keyword evidence="1 2" id="KW-0732">Signal</keyword>
<evidence type="ECO:0000313" key="4">
    <source>
        <dbReference type="EMBL" id="MCV2367756.1"/>
    </source>
</evidence>
<dbReference type="PANTHER" id="PTHR35936">
    <property type="entry name" value="MEMBRANE-BOUND LYTIC MUREIN TRANSGLYCOSYLASE F"/>
    <property type="match status" value="1"/>
</dbReference>
<accession>A0ABT2YCJ9</accession>
<gene>
    <name evidence="4" type="ORF">LNV07_06565</name>
</gene>
<dbReference type="Proteomes" id="UP001209701">
    <property type="component" value="Unassembled WGS sequence"/>
</dbReference>
<protein>
    <submittedName>
        <fullName evidence="4">Transporter substrate-binding domain-containing protein</fullName>
    </submittedName>
</protein>
<dbReference type="SMART" id="SM00062">
    <property type="entry name" value="PBPb"/>
    <property type="match status" value="1"/>
</dbReference>
<sequence length="275" mass="30873">MRRLILGWLFGLGLAGLGNVQAQAAQCGPYSLAFYEHGVLYYRDVDGQYAGVDLDIVNELARRSGCQFKTVLESRVRIWDQLAKHNLDISVSGIPSPEREKFAEFMLYMQSHNFALVRQDLAGALSTPEAFLADTKRLVVVVKSFKHGAVFDAWLDKMRAQQRVTEVPDFESAVRVFKLGRADAMLALPTSWPLILRREGLQEQISVLDWAPQDRITAGLVVSRQRVSEVDRQRLRAALHSMQKDGTLEAIYKRHVGAQLAKALLFEPPAAVPKQ</sequence>
<evidence type="ECO:0000256" key="2">
    <source>
        <dbReference type="SAM" id="SignalP"/>
    </source>
</evidence>
<evidence type="ECO:0000313" key="5">
    <source>
        <dbReference type="Proteomes" id="UP001209701"/>
    </source>
</evidence>
<dbReference type="RefSeq" id="WP_263570383.1">
    <property type="nucleotide sequence ID" value="NZ_JAJIRN010000003.1"/>
</dbReference>
<dbReference type="Gene3D" id="3.40.190.10">
    <property type="entry name" value="Periplasmic binding protein-like II"/>
    <property type="match status" value="2"/>
</dbReference>
<proteinExistence type="predicted"/>
<reference evidence="4 5" key="1">
    <citation type="submission" date="2021-11" db="EMBL/GenBank/DDBJ databases">
        <authorList>
            <person name="Liang Q."/>
            <person name="Mou H."/>
            <person name="Liu Z."/>
        </authorList>
    </citation>
    <scope>NUCLEOTIDE SEQUENCE [LARGE SCALE GENOMIC DNA]</scope>
    <source>
        <strain evidence="4 5">CHU3</strain>
    </source>
</reference>
<dbReference type="EMBL" id="JAJIRN010000003">
    <property type="protein sequence ID" value="MCV2367756.1"/>
    <property type="molecule type" value="Genomic_DNA"/>
</dbReference>
<feature type="signal peptide" evidence="2">
    <location>
        <begin position="1"/>
        <end position="24"/>
    </location>
</feature>
<feature type="domain" description="Solute-binding protein family 3/N-terminal" evidence="3">
    <location>
        <begin position="36"/>
        <end position="259"/>
    </location>
</feature>
<evidence type="ECO:0000256" key="1">
    <source>
        <dbReference type="ARBA" id="ARBA00022729"/>
    </source>
</evidence>
<dbReference type="Pfam" id="PF00497">
    <property type="entry name" value="SBP_bac_3"/>
    <property type="match status" value="1"/>
</dbReference>
<dbReference type="InterPro" id="IPR001638">
    <property type="entry name" value="Solute-binding_3/MltF_N"/>
</dbReference>
<feature type="chain" id="PRO_5045367387" evidence="2">
    <location>
        <begin position="25"/>
        <end position="275"/>
    </location>
</feature>
<keyword evidence="5" id="KW-1185">Reference proteome</keyword>
<organism evidence="4 5">
    <name type="scientific">Roseateles oligotrophus</name>
    <dbReference type="NCBI Taxonomy" id="1769250"/>
    <lineage>
        <taxon>Bacteria</taxon>
        <taxon>Pseudomonadati</taxon>
        <taxon>Pseudomonadota</taxon>
        <taxon>Betaproteobacteria</taxon>
        <taxon>Burkholderiales</taxon>
        <taxon>Sphaerotilaceae</taxon>
        <taxon>Roseateles</taxon>
    </lineage>
</organism>
<comment type="caution">
    <text evidence="4">The sequence shown here is derived from an EMBL/GenBank/DDBJ whole genome shotgun (WGS) entry which is preliminary data.</text>
</comment>
<evidence type="ECO:0000259" key="3">
    <source>
        <dbReference type="SMART" id="SM00062"/>
    </source>
</evidence>
<dbReference type="SUPFAM" id="SSF53850">
    <property type="entry name" value="Periplasmic binding protein-like II"/>
    <property type="match status" value="1"/>
</dbReference>
<dbReference type="PANTHER" id="PTHR35936:SF17">
    <property type="entry name" value="ARGININE-BINDING EXTRACELLULAR PROTEIN ARTP"/>
    <property type="match status" value="1"/>
</dbReference>
<name>A0ABT2YCJ9_9BURK</name>